<dbReference type="Proteomes" id="UP001652600">
    <property type="component" value="Chromosome 8"/>
</dbReference>
<dbReference type="eggNOG" id="ENOG502SFCE">
    <property type="taxonomic scope" value="Eukaryota"/>
</dbReference>
<protein>
    <submittedName>
        <fullName evidence="5">Sigma factor binding protein 2, chloroplastic</fullName>
    </submittedName>
</protein>
<dbReference type="InterPro" id="IPR039335">
    <property type="entry name" value="SIB1/2"/>
</dbReference>
<evidence type="ECO:0000259" key="2">
    <source>
        <dbReference type="Pfam" id="PF05678"/>
    </source>
</evidence>
<dbReference type="RefSeq" id="XP_008455708.1">
    <property type="nucleotide sequence ID" value="XM_008457486.1"/>
</dbReference>
<dbReference type="AlphaFoldDB" id="A0A1S3C276"/>
<evidence type="ECO:0000313" key="4">
    <source>
        <dbReference type="Proteomes" id="UP001652600"/>
    </source>
</evidence>
<dbReference type="GeneID" id="103495816"/>
<evidence type="ECO:0000313" key="5">
    <source>
        <dbReference type="RefSeq" id="XP_008455708.1"/>
    </source>
</evidence>
<reference evidence="5" key="2">
    <citation type="submission" date="2025-04" db="UniProtKB">
        <authorList>
            <consortium name="RefSeq"/>
        </authorList>
    </citation>
    <scope>IDENTIFICATION</scope>
</reference>
<dbReference type="InParanoid" id="A0A1S3C276"/>
<dbReference type="EnsemblPlants" id="MELO3C019076.2.1">
    <property type="protein sequence ID" value="MELO3C019076.2.1"/>
    <property type="gene ID" value="MELO3C019076.2"/>
</dbReference>
<organism evidence="4 5">
    <name type="scientific">Cucumis melo</name>
    <name type="common">Muskmelon</name>
    <dbReference type="NCBI Taxonomy" id="3656"/>
    <lineage>
        <taxon>Eukaryota</taxon>
        <taxon>Viridiplantae</taxon>
        <taxon>Streptophyta</taxon>
        <taxon>Embryophyta</taxon>
        <taxon>Tracheophyta</taxon>
        <taxon>Spermatophyta</taxon>
        <taxon>Magnoliopsida</taxon>
        <taxon>eudicotyledons</taxon>
        <taxon>Gunneridae</taxon>
        <taxon>Pentapetalae</taxon>
        <taxon>rosids</taxon>
        <taxon>fabids</taxon>
        <taxon>Cucurbitales</taxon>
        <taxon>Cucurbitaceae</taxon>
        <taxon>Benincaseae</taxon>
        <taxon>Cucumis</taxon>
    </lineage>
</organism>
<sequence>MFSLTLSPFPLKNPFSPSKMDAGAATGNNPRTLDAVYRRKPAKKTKQSNKKLKKPIKVVYISNPMKVQTSASEFMALVQELTGQDADFPDPSKFPPSAVCDDAASTDQLYNTVSGGGDDDGASNLIVNSNNPSLVDDVPAEDDILGSFYDDFDDLIFPPPVMGNLSGLLPGPMAAVVYESNAR</sequence>
<dbReference type="PANTHER" id="PTHR33624">
    <property type="entry name" value="SIGMA FACTOR BINDING PROTEIN 1, CHLOROPLASTIC"/>
    <property type="match status" value="1"/>
</dbReference>
<reference evidence="3" key="1">
    <citation type="submission" date="2023-03" db="UniProtKB">
        <authorList>
            <consortium name="EnsemblPlants"/>
        </authorList>
    </citation>
    <scope>IDENTIFICATION</scope>
</reference>
<dbReference type="OrthoDB" id="665788at2759"/>
<dbReference type="KEGG" id="cmo:103495816"/>
<name>A0A1S3C276_CUCME</name>
<keyword evidence="4" id="KW-1185">Reference proteome</keyword>
<evidence type="ECO:0000256" key="1">
    <source>
        <dbReference type="SAM" id="MobiDB-lite"/>
    </source>
</evidence>
<proteinExistence type="predicted"/>
<feature type="domain" description="VQ" evidence="2">
    <location>
        <begin position="61"/>
        <end position="87"/>
    </location>
</feature>
<gene>
    <name evidence="5" type="primary">LOC103495816</name>
    <name evidence="3" type="synonym">103495816</name>
</gene>
<dbReference type="InterPro" id="IPR008889">
    <property type="entry name" value="VQ"/>
</dbReference>
<dbReference type="PANTHER" id="PTHR33624:SF2">
    <property type="entry name" value="SIGMA FACTOR BINDING PROTEIN 1, CHLOROPLASTIC"/>
    <property type="match status" value="1"/>
</dbReference>
<evidence type="ECO:0000313" key="3">
    <source>
        <dbReference type="EnsemblPlants" id="MELO3C019076.2.1"/>
    </source>
</evidence>
<accession>A0A1S3C276</accession>
<dbReference type="Pfam" id="PF05678">
    <property type="entry name" value="VQ"/>
    <property type="match status" value="1"/>
</dbReference>
<feature type="region of interest" description="Disordered" evidence="1">
    <location>
        <begin position="1"/>
        <end position="50"/>
    </location>
</feature>
<feature type="compositionally biased region" description="Basic residues" evidence="1">
    <location>
        <begin position="38"/>
        <end position="50"/>
    </location>
</feature>
<dbReference type="Gramene" id="MELO3C019076.2.1">
    <property type="protein sequence ID" value="MELO3C019076.2.1"/>
    <property type="gene ID" value="MELO3C019076.2"/>
</dbReference>